<dbReference type="AlphaFoldDB" id="A0A8I0MX44"/>
<dbReference type="Proteomes" id="UP000660708">
    <property type="component" value="Unassembled WGS sequence"/>
</dbReference>
<evidence type="ECO:0000313" key="2">
    <source>
        <dbReference type="Proteomes" id="UP000660708"/>
    </source>
</evidence>
<organism evidence="1 2">
    <name type="scientific">Pseudoalteromonas peptidolytica F12-50-A1</name>
    <dbReference type="NCBI Taxonomy" id="1315280"/>
    <lineage>
        <taxon>Bacteria</taxon>
        <taxon>Pseudomonadati</taxon>
        <taxon>Pseudomonadota</taxon>
        <taxon>Gammaproteobacteria</taxon>
        <taxon>Alteromonadales</taxon>
        <taxon>Pseudoalteromonadaceae</taxon>
        <taxon>Pseudoalteromonas</taxon>
    </lineage>
</organism>
<keyword evidence="2" id="KW-1185">Reference proteome</keyword>
<reference evidence="1 2" key="1">
    <citation type="submission" date="2015-06" db="EMBL/GenBank/DDBJ databases">
        <title>Genome sequence of Pseudoalteromonas peptidolytica.</title>
        <authorList>
            <person name="Xie B.-B."/>
            <person name="Rong J.-C."/>
            <person name="Qin Q.-L."/>
            <person name="Zhang Y.-Z."/>
        </authorList>
    </citation>
    <scope>NUCLEOTIDE SEQUENCE [LARGE SCALE GENOMIC DNA]</scope>
    <source>
        <strain evidence="1 2">F12-50-A1</strain>
    </source>
</reference>
<name>A0A8I0MX44_9GAMM</name>
<gene>
    <name evidence="1" type="ORF">PPEP_a1890</name>
</gene>
<comment type="caution">
    <text evidence="1">The sequence shown here is derived from an EMBL/GenBank/DDBJ whole genome shotgun (WGS) entry which is preliminary data.</text>
</comment>
<dbReference type="EMBL" id="AQHF01000026">
    <property type="protein sequence ID" value="MBE0347436.1"/>
    <property type="molecule type" value="Genomic_DNA"/>
</dbReference>
<sequence>MALIQIQSPPTDTAFYNPCFLVRFFMPRICALKIAVSDSQQVDSATQVAQI</sequence>
<protein>
    <submittedName>
        <fullName evidence="1">Uncharacterized protein</fullName>
    </submittedName>
</protein>
<accession>A0A8I0MX44</accession>
<evidence type="ECO:0000313" key="1">
    <source>
        <dbReference type="EMBL" id="MBE0347436.1"/>
    </source>
</evidence>
<proteinExistence type="predicted"/>